<proteinExistence type="predicted"/>
<feature type="region of interest" description="Disordered" evidence="1">
    <location>
        <begin position="336"/>
        <end position="358"/>
    </location>
</feature>
<dbReference type="PATRIC" id="fig|106592.7.peg.5279"/>
<keyword evidence="2" id="KW-0732">Signal</keyword>
<name>A0A0L8BFW9_ENSAD</name>
<sequence length="358" mass="39325">MVTLAVLAASIFAPSAHAADRLLSAMITCKPEFFTVLQARRGSFAPVRIVPYEWPSNTPHVREAKDVFVEEVTFARPIDVGGLSVLEFSQKTTVQDDGPSDFRWQFEVAASPSDVAELLITQYGAPLKADYRDWVVDSEKVREKSGVSGSLLIEPGEAGATISCRLYKAEAGGFKLPVAAESFGWPQLGPPPLINPNLLMNALAQCRSDFFERLAFDRKAFGKLKFKQESGPYPKGRDHASPLTRVEFQTPVRAWGIELTGYIQRLQMVNGAPGLRWGFQTRENSANLMRVVALRTGSSWEDPQGWSVDFEAEATGYTPSPDLGFDEGFVGCTTPLAAGKEPPKPVDFFRNEDTGKAQ</sequence>
<gene>
    <name evidence="3" type="ORF">AC244_30525</name>
</gene>
<dbReference type="AlphaFoldDB" id="A0A0L8BFW9"/>
<protein>
    <submittedName>
        <fullName evidence="3">Uncharacterized protein</fullName>
    </submittedName>
</protein>
<evidence type="ECO:0000256" key="1">
    <source>
        <dbReference type="SAM" id="MobiDB-lite"/>
    </source>
</evidence>
<feature type="signal peptide" evidence="2">
    <location>
        <begin position="1"/>
        <end position="18"/>
    </location>
</feature>
<evidence type="ECO:0000313" key="4">
    <source>
        <dbReference type="Proteomes" id="UP000037425"/>
    </source>
</evidence>
<evidence type="ECO:0000313" key="3">
    <source>
        <dbReference type="EMBL" id="KOF13576.1"/>
    </source>
</evidence>
<reference evidence="4" key="1">
    <citation type="submission" date="2015-07" db="EMBL/GenBank/DDBJ databases">
        <title>Whole genome sequence of an Ensifer adhaerens strain isolated from a cave pool in the Wind Cave National Park.</title>
        <authorList>
            <person name="Eng W.W.H."/>
            <person name="Gan H.M."/>
            <person name="Barton H.A."/>
            <person name="Savka M.A."/>
        </authorList>
    </citation>
    <scope>NUCLEOTIDE SEQUENCE [LARGE SCALE GENOMIC DNA]</scope>
    <source>
        <strain evidence="4">SD006</strain>
    </source>
</reference>
<dbReference type="Proteomes" id="UP000037425">
    <property type="component" value="Unassembled WGS sequence"/>
</dbReference>
<dbReference type="EMBL" id="LGAP01000035">
    <property type="protein sequence ID" value="KOF13576.1"/>
    <property type="molecule type" value="Genomic_DNA"/>
</dbReference>
<feature type="chain" id="PRO_5005581205" evidence="2">
    <location>
        <begin position="19"/>
        <end position="358"/>
    </location>
</feature>
<evidence type="ECO:0000256" key="2">
    <source>
        <dbReference type="SAM" id="SignalP"/>
    </source>
</evidence>
<feature type="compositionally biased region" description="Basic and acidic residues" evidence="1">
    <location>
        <begin position="341"/>
        <end position="358"/>
    </location>
</feature>
<comment type="caution">
    <text evidence="3">The sequence shown here is derived from an EMBL/GenBank/DDBJ whole genome shotgun (WGS) entry which is preliminary data.</text>
</comment>
<organism evidence="3 4">
    <name type="scientific">Ensifer adhaerens</name>
    <name type="common">Sinorhizobium morelense</name>
    <dbReference type="NCBI Taxonomy" id="106592"/>
    <lineage>
        <taxon>Bacteria</taxon>
        <taxon>Pseudomonadati</taxon>
        <taxon>Pseudomonadota</taxon>
        <taxon>Alphaproteobacteria</taxon>
        <taxon>Hyphomicrobiales</taxon>
        <taxon>Rhizobiaceae</taxon>
        <taxon>Sinorhizobium/Ensifer group</taxon>
        <taxon>Ensifer</taxon>
    </lineage>
</organism>
<accession>A0A0L8BFW9</accession>